<evidence type="ECO:0000256" key="11">
    <source>
        <dbReference type="ARBA" id="ARBA00023136"/>
    </source>
</evidence>
<feature type="transmembrane region" description="Helical" evidence="13">
    <location>
        <begin position="200"/>
        <end position="222"/>
    </location>
</feature>
<dbReference type="PIRSF" id="PIRSF006603">
    <property type="entry name" value="DinF"/>
    <property type="match status" value="1"/>
</dbReference>
<proteinExistence type="inferred from homology"/>
<dbReference type="InterPro" id="IPR002528">
    <property type="entry name" value="MATE_fam"/>
</dbReference>
<evidence type="ECO:0000256" key="9">
    <source>
        <dbReference type="ARBA" id="ARBA00022989"/>
    </source>
</evidence>
<dbReference type="InterPro" id="IPR050222">
    <property type="entry name" value="MATE_MdtK"/>
</dbReference>
<dbReference type="EMBL" id="JACRTK010000004">
    <property type="protein sequence ID" value="MBC8591347.1"/>
    <property type="molecule type" value="Genomic_DNA"/>
</dbReference>
<feature type="transmembrane region" description="Helical" evidence="13">
    <location>
        <begin position="21"/>
        <end position="42"/>
    </location>
</feature>
<keyword evidence="10" id="KW-0406">Ion transport</keyword>
<organism evidence="14 15">
    <name type="scientific">Wansuia hejianensis</name>
    <dbReference type="NCBI Taxonomy" id="2763667"/>
    <lineage>
        <taxon>Bacteria</taxon>
        <taxon>Bacillati</taxon>
        <taxon>Bacillota</taxon>
        <taxon>Clostridia</taxon>
        <taxon>Lachnospirales</taxon>
        <taxon>Lachnospiraceae</taxon>
        <taxon>Wansuia</taxon>
    </lineage>
</organism>
<keyword evidence="15" id="KW-1185">Reference proteome</keyword>
<sequence>MEESHSKQSIRDEIVRIAGPVFIELLMGTLFGMVDMIMLGNFGSDEVSAAAIAAVGVTNQLVFIGLSLVQSLNIGATAMVARYMGANREDRIESVVRHVIILTQIFLVIPILFIGLRYTQGVMKFFGAHQDTINIGMSYFRVIILGFIFQAFNFSIFAALRGAGDTKTPMKINITVNLINVFGNAVLIYGLLGVPSFGPTGAAISTVGSQVIASIFLIRYILKKDSTIHIDIKNRFKFNNDIIYNLVKIGVPASLEQIAMRIGILLFVKIVASLGTVAYATHQICINILNLSFTPGQAFGIAASTLSGRSLGAKEPELAEKYIRTCSKVGAVISATMAIIFFFFGGAIASLYTKNSQVVLEATRVLKLIAFIQPFQSSQLILSGGLRGAGDTVWTLISTFIGILIIRVALGYYFVLVLGLGLAGAWLAILIDQFIRWIFITIRFRTNKWKYIAIR</sequence>
<keyword evidence="7" id="KW-1003">Cell membrane</keyword>
<comment type="similarity">
    <text evidence="3">Belongs to the multi antimicrobial extrusion (MATE) (TC 2.A.66.1) family.</text>
</comment>
<evidence type="ECO:0000256" key="4">
    <source>
        <dbReference type="ARBA" id="ARBA00020268"/>
    </source>
</evidence>
<evidence type="ECO:0000256" key="10">
    <source>
        <dbReference type="ARBA" id="ARBA00023065"/>
    </source>
</evidence>
<evidence type="ECO:0000256" key="1">
    <source>
        <dbReference type="ARBA" id="ARBA00003408"/>
    </source>
</evidence>
<dbReference type="GO" id="GO:0005886">
    <property type="term" value="C:plasma membrane"/>
    <property type="evidence" value="ECO:0007669"/>
    <property type="project" value="UniProtKB-SubCell"/>
</dbReference>
<dbReference type="AlphaFoldDB" id="A0A926F1I7"/>
<dbReference type="InterPro" id="IPR048279">
    <property type="entry name" value="MdtK-like"/>
</dbReference>
<evidence type="ECO:0000256" key="5">
    <source>
        <dbReference type="ARBA" id="ARBA00022448"/>
    </source>
</evidence>
<evidence type="ECO:0000256" key="8">
    <source>
        <dbReference type="ARBA" id="ARBA00022692"/>
    </source>
</evidence>
<protein>
    <recommendedName>
        <fullName evidence="4">Probable multidrug resistance protein NorM</fullName>
    </recommendedName>
    <alternativeName>
        <fullName evidence="12">Multidrug-efflux transporter</fullName>
    </alternativeName>
</protein>
<dbReference type="Proteomes" id="UP000601522">
    <property type="component" value="Unassembled WGS sequence"/>
</dbReference>
<keyword evidence="9 13" id="KW-1133">Transmembrane helix</keyword>
<evidence type="ECO:0000313" key="14">
    <source>
        <dbReference type="EMBL" id="MBC8591347.1"/>
    </source>
</evidence>
<gene>
    <name evidence="14" type="ORF">H8689_09520</name>
</gene>
<comment type="function">
    <text evidence="1">Multidrug efflux pump.</text>
</comment>
<name>A0A926F1I7_9FIRM</name>
<feature type="transmembrane region" description="Helical" evidence="13">
    <location>
        <begin position="420"/>
        <end position="439"/>
    </location>
</feature>
<evidence type="ECO:0000313" key="15">
    <source>
        <dbReference type="Proteomes" id="UP000601522"/>
    </source>
</evidence>
<evidence type="ECO:0000256" key="6">
    <source>
        <dbReference type="ARBA" id="ARBA00022449"/>
    </source>
</evidence>
<evidence type="ECO:0000256" key="13">
    <source>
        <dbReference type="SAM" id="Phobius"/>
    </source>
</evidence>
<dbReference type="CDD" id="cd13137">
    <property type="entry name" value="MATE_NorM_like"/>
    <property type="match status" value="1"/>
</dbReference>
<feature type="transmembrane region" description="Helical" evidence="13">
    <location>
        <begin position="62"/>
        <end position="83"/>
    </location>
</feature>
<feature type="transmembrane region" description="Helical" evidence="13">
    <location>
        <begin position="393"/>
        <end position="414"/>
    </location>
</feature>
<dbReference type="GO" id="GO:0042910">
    <property type="term" value="F:xenobiotic transmembrane transporter activity"/>
    <property type="evidence" value="ECO:0007669"/>
    <property type="project" value="InterPro"/>
</dbReference>
<dbReference type="NCBIfam" id="TIGR00797">
    <property type="entry name" value="matE"/>
    <property type="match status" value="1"/>
</dbReference>
<dbReference type="RefSeq" id="WP_249324214.1">
    <property type="nucleotide sequence ID" value="NZ_JACRTK010000004.1"/>
</dbReference>
<dbReference type="PANTHER" id="PTHR43298:SF2">
    <property type="entry name" value="FMN_FAD EXPORTER YEEO-RELATED"/>
    <property type="match status" value="1"/>
</dbReference>
<feature type="transmembrane region" description="Helical" evidence="13">
    <location>
        <begin position="172"/>
        <end position="194"/>
    </location>
</feature>
<feature type="transmembrane region" description="Helical" evidence="13">
    <location>
        <begin position="95"/>
        <end position="118"/>
    </location>
</feature>
<feature type="transmembrane region" description="Helical" evidence="13">
    <location>
        <begin position="138"/>
        <end position="160"/>
    </location>
</feature>
<keyword evidence="6" id="KW-0050">Antiport</keyword>
<keyword evidence="8 13" id="KW-0812">Transmembrane</keyword>
<comment type="caution">
    <text evidence="14">The sequence shown here is derived from an EMBL/GenBank/DDBJ whole genome shotgun (WGS) entry which is preliminary data.</text>
</comment>
<evidence type="ECO:0000256" key="3">
    <source>
        <dbReference type="ARBA" id="ARBA00010199"/>
    </source>
</evidence>
<dbReference type="Pfam" id="PF01554">
    <property type="entry name" value="MatE"/>
    <property type="match status" value="2"/>
</dbReference>
<dbReference type="GO" id="GO:0006811">
    <property type="term" value="P:monoatomic ion transport"/>
    <property type="evidence" value="ECO:0007669"/>
    <property type="project" value="UniProtKB-KW"/>
</dbReference>
<evidence type="ECO:0000256" key="12">
    <source>
        <dbReference type="ARBA" id="ARBA00031636"/>
    </source>
</evidence>
<feature type="transmembrane region" description="Helical" evidence="13">
    <location>
        <begin position="329"/>
        <end position="353"/>
    </location>
</feature>
<keyword evidence="5" id="KW-0813">Transport</keyword>
<comment type="subcellular location">
    <subcellularLocation>
        <location evidence="2">Cell membrane</location>
        <topology evidence="2">Multi-pass membrane protein</topology>
    </subcellularLocation>
</comment>
<dbReference type="PANTHER" id="PTHR43298">
    <property type="entry name" value="MULTIDRUG RESISTANCE PROTEIN NORM-RELATED"/>
    <property type="match status" value="1"/>
</dbReference>
<evidence type="ECO:0000256" key="7">
    <source>
        <dbReference type="ARBA" id="ARBA00022475"/>
    </source>
</evidence>
<evidence type="ECO:0000256" key="2">
    <source>
        <dbReference type="ARBA" id="ARBA00004651"/>
    </source>
</evidence>
<dbReference type="GO" id="GO:0015297">
    <property type="term" value="F:antiporter activity"/>
    <property type="evidence" value="ECO:0007669"/>
    <property type="project" value="UniProtKB-KW"/>
</dbReference>
<accession>A0A926F1I7</accession>
<reference evidence="14 15" key="1">
    <citation type="submission" date="2020-08" db="EMBL/GenBank/DDBJ databases">
        <title>Genome public.</title>
        <authorList>
            <person name="Liu C."/>
            <person name="Sun Q."/>
        </authorList>
    </citation>
    <scope>NUCLEOTIDE SEQUENCE [LARGE SCALE GENOMIC DNA]</scope>
    <source>
        <strain evidence="14 15">NSJ-26</strain>
    </source>
</reference>
<keyword evidence="11 13" id="KW-0472">Membrane</keyword>